<proteinExistence type="predicted"/>
<evidence type="ECO:0000313" key="2">
    <source>
        <dbReference type="Proteomes" id="UP001177003"/>
    </source>
</evidence>
<sequence length="112" mass="12830">MCVVTYNKDEGIFVFPPTRTVFATLFKIKAGASDLTLPSSRLRWFIPLRHQQTLVRGFFLALNRFLGLIDPPICARSMLIIPRLLRNINNANYLVAKLKMCLFASWVLFVVV</sequence>
<protein>
    <submittedName>
        <fullName evidence="1">Uncharacterized protein</fullName>
    </submittedName>
</protein>
<reference evidence="1" key="1">
    <citation type="submission" date="2023-04" db="EMBL/GenBank/DDBJ databases">
        <authorList>
            <person name="Vijverberg K."/>
            <person name="Xiong W."/>
            <person name="Schranz E."/>
        </authorList>
    </citation>
    <scope>NUCLEOTIDE SEQUENCE</scope>
</reference>
<dbReference type="EMBL" id="OX465077">
    <property type="protein sequence ID" value="CAI9268094.1"/>
    <property type="molecule type" value="Genomic_DNA"/>
</dbReference>
<organism evidence="1 2">
    <name type="scientific">Lactuca saligna</name>
    <name type="common">Willowleaf lettuce</name>
    <dbReference type="NCBI Taxonomy" id="75948"/>
    <lineage>
        <taxon>Eukaryota</taxon>
        <taxon>Viridiplantae</taxon>
        <taxon>Streptophyta</taxon>
        <taxon>Embryophyta</taxon>
        <taxon>Tracheophyta</taxon>
        <taxon>Spermatophyta</taxon>
        <taxon>Magnoliopsida</taxon>
        <taxon>eudicotyledons</taxon>
        <taxon>Gunneridae</taxon>
        <taxon>Pentapetalae</taxon>
        <taxon>asterids</taxon>
        <taxon>campanulids</taxon>
        <taxon>Asterales</taxon>
        <taxon>Asteraceae</taxon>
        <taxon>Cichorioideae</taxon>
        <taxon>Cichorieae</taxon>
        <taxon>Lactucinae</taxon>
        <taxon>Lactuca</taxon>
    </lineage>
</organism>
<gene>
    <name evidence="1" type="ORF">LSALG_LOCUS8543</name>
</gene>
<name>A0AA35Y5I9_LACSI</name>
<evidence type="ECO:0000313" key="1">
    <source>
        <dbReference type="EMBL" id="CAI9268094.1"/>
    </source>
</evidence>
<accession>A0AA35Y5I9</accession>
<keyword evidence="2" id="KW-1185">Reference proteome</keyword>
<dbReference type="AlphaFoldDB" id="A0AA35Y5I9"/>
<dbReference type="Proteomes" id="UP001177003">
    <property type="component" value="Chromosome 1"/>
</dbReference>